<dbReference type="InterPro" id="IPR041228">
    <property type="entry name" value="Dynein_C"/>
</dbReference>
<dbReference type="FunFam" id="1.10.472.130:FF:000006">
    <property type="entry name" value="Dynein axonemal heavy chain 1"/>
    <property type="match status" value="1"/>
</dbReference>
<dbReference type="eggNOG" id="KOG3595">
    <property type="taxonomic scope" value="Eukaryota"/>
</dbReference>
<dbReference type="GO" id="GO:0031514">
    <property type="term" value="C:motile cilium"/>
    <property type="evidence" value="ECO:0007669"/>
    <property type="project" value="UniProtKB-SubCell"/>
</dbReference>
<dbReference type="Gene3D" id="1.10.8.1220">
    <property type="match status" value="1"/>
</dbReference>
<dbReference type="GO" id="GO:0005874">
    <property type="term" value="C:microtubule"/>
    <property type="evidence" value="ECO:0007669"/>
    <property type="project" value="UniProtKB-KW"/>
</dbReference>
<feature type="coiled-coil region" evidence="16">
    <location>
        <begin position="901"/>
        <end position="939"/>
    </location>
</feature>
<dbReference type="Gene3D" id="6.10.140.1060">
    <property type="match status" value="1"/>
</dbReference>
<keyword evidence="4" id="KW-0963">Cytoplasm</keyword>
<keyword evidence="8" id="KW-0067">ATP-binding</keyword>
<dbReference type="InterPro" id="IPR043157">
    <property type="entry name" value="Dynein_AAA1S"/>
</dbReference>
<dbReference type="EnsemblMetazoa" id="XM_020000714.1">
    <property type="protein sequence ID" value="XP_019856273.1"/>
    <property type="gene ID" value="LOC100635199"/>
</dbReference>
<dbReference type="Gene3D" id="1.10.287.2620">
    <property type="match status" value="1"/>
</dbReference>
<dbReference type="EnsemblMetazoa" id="Aqu2.1.22331_001">
    <property type="protein sequence ID" value="Aqu2.1.22331_001"/>
    <property type="gene ID" value="Aqu2.1.22331"/>
</dbReference>
<dbReference type="Gene3D" id="3.40.50.300">
    <property type="entry name" value="P-loop containing nucleotide triphosphate hydrolases"/>
    <property type="match status" value="5"/>
</dbReference>
<dbReference type="GO" id="GO:0003341">
    <property type="term" value="P:cilium movement"/>
    <property type="evidence" value="ECO:0007669"/>
    <property type="project" value="UniProtKB-ARBA"/>
</dbReference>
<dbReference type="FunFam" id="1.20.140.100:FF:000004">
    <property type="entry name" value="Dynein axonemal heavy chain 6"/>
    <property type="match status" value="1"/>
</dbReference>
<feature type="domain" description="Dynein heavy chain C-terminal" evidence="27">
    <location>
        <begin position="3927"/>
        <end position="4229"/>
    </location>
</feature>
<evidence type="ECO:0000259" key="27">
    <source>
        <dbReference type="Pfam" id="PF18199"/>
    </source>
</evidence>
<dbReference type="GO" id="GO:0051959">
    <property type="term" value="F:dynein light intermediate chain binding"/>
    <property type="evidence" value="ECO:0007669"/>
    <property type="project" value="InterPro"/>
</dbReference>
<feature type="domain" description="Dynein heavy chain coiled coil stalk" evidence="21">
    <location>
        <begin position="2798"/>
        <end position="3142"/>
    </location>
</feature>
<evidence type="ECO:0000259" key="26">
    <source>
        <dbReference type="Pfam" id="PF18198"/>
    </source>
</evidence>
<dbReference type="Pfam" id="PF18199">
    <property type="entry name" value="Dynein_C"/>
    <property type="match status" value="1"/>
</dbReference>
<keyword evidence="13" id="KW-0505">Motor protein</keyword>
<feature type="region of interest" description="Disordered" evidence="17">
    <location>
        <begin position="1"/>
        <end position="23"/>
    </location>
</feature>
<dbReference type="OrthoDB" id="447173at2759"/>
<keyword evidence="12" id="KW-0969">Cilium</keyword>
<dbReference type="InterPro" id="IPR042228">
    <property type="entry name" value="Dynein_linker_3"/>
</dbReference>
<feature type="domain" description="Dynein heavy chain 3 AAA+ lid" evidence="25">
    <location>
        <begin position="2381"/>
        <end position="2462"/>
    </location>
</feature>
<dbReference type="Gene3D" id="1.10.8.710">
    <property type="match status" value="1"/>
</dbReference>
<dbReference type="Pfam" id="PF17857">
    <property type="entry name" value="AAA_lid_1"/>
    <property type="match status" value="1"/>
</dbReference>
<dbReference type="Pfam" id="PF18198">
    <property type="entry name" value="AAA_lid_11"/>
    <property type="match status" value="1"/>
</dbReference>
<evidence type="ECO:0000259" key="25">
    <source>
        <dbReference type="Pfam" id="PF17857"/>
    </source>
</evidence>
<dbReference type="GO" id="GO:0005930">
    <property type="term" value="C:axoneme"/>
    <property type="evidence" value="ECO:0007669"/>
    <property type="project" value="UniProtKB-SubCell"/>
</dbReference>
<evidence type="ECO:0008006" key="30">
    <source>
        <dbReference type="Google" id="ProtNLM"/>
    </source>
</evidence>
<dbReference type="FunFam" id="1.20.1270.280:FF:000001">
    <property type="entry name" value="dynein heavy chain 7, axonemal"/>
    <property type="match status" value="1"/>
</dbReference>
<feature type="region of interest" description="Disordered" evidence="17">
    <location>
        <begin position="225"/>
        <end position="265"/>
    </location>
</feature>
<dbReference type="GO" id="GO:0008569">
    <property type="term" value="F:minus-end-directed microtubule motor activity"/>
    <property type="evidence" value="ECO:0007669"/>
    <property type="project" value="InterPro"/>
</dbReference>
<evidence type="ECO:0000256" key="8">
    <source>
        <dbReference type="ARBA" id="ARBA00022840"/>
    </source>
</evidence>
<dbReference type="InterPro" id="IPR027417">
    <property type="entry name" value="P-loop_NTPase"/>
</dbReference>
<evidence type="ECO:0000259" key="24">
    <source>
        <dbReference type="Pfam" id="PF17852"/>
    </source>
</evidence>
<dbReference type="InterPro" id="IPR041589">
    <property type="entry name" value="DNAH3_AAA_lid_1"/>
</dbReference>
<dbReference type="InterPro" id="IPR013602">
    <property type="entry name" value="Dynein_heavy_linker"/>
</dbReference>
<comment type="similarity">
    <text evidence="3">Belongs to the dynein heavy chain family.</text>
</comment>
<keyword evidence="5" id="KW-0493">Microtubule</keyword>
<sequence length="4233" mass="480465">MSSTRPGTVTRPRGGQKLPGGRLQRGFYSEVTNVAAGSHLQGLHHGPKPQLPNIVTVSQMDQHLPSVTKFKTPDNFSTLLSSQDYGPTTQLISDDEFSQKAWDPKVQVPYKVESGKTPRRVEIERRKRIFSRQDIGKLLEEKGITSADLMPVADTTSHSLINNNTTNSNGVKTPSPTFPSFLPLEVFDDTEFDCRTPEEWLALGSENGTMKPVPAKALIPVLEPFPHRTVTPPTGPPPSHRPTRRYKSPIGGRNLPPVSPMGDSAPLGPRYEWTDVGMLDYRSDSKLYLVKRVHLPKDYTLPPPPPLPSSSDGSSSEESDEAPPTSGSGIIQYWVPRIRLMFSAEDPLVFAERVSSAYKLRQETEALLRYHLYIDCMPFNEYSGSIDTDSLNKMTTLARSSDALLKPSLDSHADSLSEEIGLDFTRAMNKILFDKIVTGNPVTFPFVTLPETEVTQVPDKGKHTDVPPFPFEKVRQKFQFQSLLTVPEVISSLENVTVECDKVTMMELFHTGTGKPLKIEEFDQAQGQATMQVQTYLKETWVPTLRSSIHQCLVDISKGWFNLEESNWEVYQGSKLKKLMELTKFAMQDALRSLVLNSLSDFVQMAEDACHSTNDLTDDFEWGDDLTSSSYKPKYGPLFYLELVLDEAGSHYSCPLEDFESMLVTVFDRGIQSTQSVPQLEKFIVDRLFWPVTPLLESVGAHEPQVDKKRDRMCTAIRKAAIPLKAYALKFIPHLSLLNKDIKAYIQEFSEGEYTSLQIKQFIDEHLRLKAHIEATFPQYIIIGPFYINVDTVRTGLAKKHKDISQALLDFLAKKLRQDADMICEEFSQISRRLFEKPNTIEELTETREYIKTIPEQVIEHQKLIDQNMSDYNMLEEYYYALTDEDFDAKWSAVSGPKKVYDQIENTEQQLEQNEKKFQKNLQNDQASFEDRLDSLEMAVAGFSGNTDLSRAQEISNEVRRIVKNLKECQTLAQLYNQRERLFGQPVTQYEKIGRLLKDFEPYKNLWLTAADWSRWQESWMNDSLANIDPELMANNVQNAFKTMHKAVKHFKDIPGCLNVAQEVKQQIEEFRPYIPLIQGLRNPGMRNRHWEQLSNGLGMQIFPKSNLTFSKCLEMGLQNHIEAISKVAEVAGKEFSIEQALDKMESEWENVLMEISAYKETGTYIMKSGEESAQQLDDHIVMTQAMSFSPYKKPFEQRIVTWENKLRTTQDVLEEWALCQRSWLYLEPIFSSDDINRQLPVEGKRYQTMDRLWRKIMNNAKQDPKVISFCPDNHLLDNLRECNKLLDQVQKGLSEYLETKRLSFPRFYFLSDDELLEILSQTKDPTAVQPHLRKCFENIAKLKFEEDLAITEMYSGEGEMVPFCNVLYPKGNVEDWLLEVEKLMRLSLKEIIRDSLEDYHKLPRTEWVLKWPGQVVIADCQTVWTTEVSEALEKGVLPELYQDMLKQLSDLVGLVRGKLSKLGRMILSALIVIEVHARDVVSNMVDENVTDVNDFEWISQLRYYWNDDLFIRAVNAEFLYGYEYLGNTGRLVITPLTDRCYLTLTGALHLKFGGAPAGPAGTGKTETVKDLAKAMAIQCVVFNCSDQLDFMAMGKFFKGLASSGAWACFDEFNRIDIEVLSVVAQQITTIQIAQQERLERFMFEGMEISLKASCAVFVTMNPGYAGRTELPDNLKALFRPVAMMVPDYAMIAEIMLFSFGFSDAKTLAKKIVTTFKLSSEQLSSQDHYDFGMRAVKTVISAAGNLKRENPTMDEELIVLRAIRDVNVPKFLQDDLKLFNGIVSDLFPKIRDTPIDYGDLDTSIRTSIANKGLEDVEGFVKKCIQLYETTVVRHGLMLVGPTISGKTRCYEVLQEALTALKGKFTPGGTPYEIVHAYVLNPKSITMGQLYGEFDALTHEWTDGILAALVRQGVGSGTSDKKWYVFDGPVDAVWIENMNTVLDDNKKLCLSSGEIIKLTEAMTMMFEVQDLAVASPATVSRCGMVYLEPSILGLRPFIKCWLRDLPEAIVPHKDTLESLFNRFLEPSIKFIRSNAKEIVTSVDGNLTFSITKILDCFFKPFIPKEGETTPKEKLAAIPKLLEPWFLFSLVWSIGGTCDGPSRQKFSTYLREKCEKENISLPFPADSSVYDYVLDDGGASKTQTDEDEEEDKKSKKRSISWRSWMDDRDEYILDVNMQYSDIIVPTVDTVRASYLIELLLTNEKQILCVGPTGTGKTLTVVDKLLKTMPSNYLCHIISFSAQTSANQTQDIIDSKLDKRRKGVFGPPLGKKFVFFIDDLNMPQLEVYGAQPPIELIRQWMDHKGWYDRKAIGSFRKLVDINFVCAMGPPGGGRNPLTPRLSRHCNYLSFTELEENSQFGIFSVILKSWMSSFEDSANLVPLIVKSTISVYNTITTELLPTPAKSHYTFNLRDLSKVFQGILMAPMHTIKGVPSLLKLWYHECCRVFQDRLVNNEDRTWFETMVRSKMSDFSVDPKEVLSNDTILYGDFMNPNADPKIYEEINDVSKATRIMEEFLDDYNQVNTAQMKLVLFLDAIKHVTRISRIIRQPLGNALLLGVGGSGRQSLTRLSAHMAEYECFQIELSKNYGIAEWREDIKNCMKKAGLENIPVVFLFSDTQIKSESFLEDINNILNSGDVPNIYPFEDLDAIYYGMKPVVLDAGLQPTKTNLFSAYTKRVRNNIHIVICMSPIGEVFRSRLRQFPSLVNCCTIDWFSEWPDEALHSVAKNFLNEITEIEDPAIIDGLVKSCVAIHQSVAKKSIQFLAELSRHNYVTPTSYLELLGTFSKLLRMKINEVSSQRNRTKTGLDKLLSTSEEVQKLQLELEEMQPLLEQAQIETDETMEQIQKDTVVAEETKTVVQKEEKEANMKAEETQAIADDAQRDLDEALPALDAALASLKSLNKNDVVEVRALQRPPHGVRLVIEAVCIMKEVKPKKVAGEKMGTKVDDYWDPGKSLLQDPTKFLEGLFKYDKDNIPDSVIHLIQPYIDNDDFTPQAISKVSKACTSICQWVRAMHKYHFVAKGVAPKRARLAEAKASLEETVSILNEAKNRLREVEEGIASLQAKYQETTAKKEELAEKCSLCTARLSRAEKLIGGLADEKVRWAESVAADDELLKNIVGDVMISSGCVAYLGAFTGEYRSDLIDVWMQDLVSNSVPHSTSPTLVATLGDPVKIRNWQIAGLPRDTLSVENGVITQYSRRWPLYIDPQGQANKWIKNLEKQNNLDVLKLTNKDFLRSLENAVRFGKPCLLENVGEELDPALEPILLQQTFKQAGSTVIKLGDSIIPYHDDFKLYITTKLPNPHYTPEVSTKVTLVNFTLSPGGLEDQLLGIVVAEERPDLEEAKNALIVSNAKMKQELKEIEDKILFRLSNSEGNPVDDVDLIKILEASKIKSGEIKAKVADAEQTEKEIDLTRSQYIPVAVRTQLLFFCTTDLANIDPMYQYSLEWFIGIFLGSIANAETSDDLPERIVHINDYFTFSLYCNVCRSLFEKHKLLFAFLLTVRILMNDNKIDMNEWRHLIAGGTSIPNRIPNPSPEWLSERAWAEVLTLPALPKFSSFADEFGEHSEGFKRIFDSPNPHKEPLPGHWDTDLNSFQKLLSLRCIRADKITNAVQDYVAEMIGQRFIEPQTADLRLAYKDSSPSSALIFILSQGTDPAADLYKFAEEMKFQRKLSAISLGQGQGPRAEAMMRSAMDRGQWVFFQNCHLSPSWMPSLERLIEQIDPQAVHRDFRLWLTSMPSPKFPVSILQNGSKMTVEPPRGIKANLLKSYTSFNEELLDGNKKAIEFKHLLFSLCLFHGVTLERRKFGALGFNIPYEFTDGDLRICISQLNMFLNEYTEIPFKVLKYTAGHINYGGRVTDDWDRRCIMNILNDFYSPDVLTDGHSFSISGIYHQIESGSKQEAYMNYIRGLPINDTPEIFGLHDNANITYAQNETFSMMASILLLQPKSSSAGGSSREEVVEESAKNILESVPDPIKLEPVMEKYPVKYEESMNTVLIQEVIRYNNLLVVIKRTLRDLLKALKGLVVMSEALEKMFNSLYNNTVPQLWANKAYPSLKPLSSWVTDLVKRIEFITGWIDNGIPPAFWISGFFFPQAFLTGTLQNYARKAIISIDIISFDFKIVKEDVSELKERPANGCYIYGLFLEGSCWDADQFELAESRPKELYTDMPVMWLIPTANRKQPDSGIYICPVYKTLTRAGTLSTTGHSTNYVVSVEVPSTKPQFYWIKRGVALLCALNY</sequence>
<evidence type="ECO:0000256" key="6">
    <source>
        <dbReference type="ARBA" id="ARBA00022737"/>
    </source>
</evidence>
<dbReference type="FunFam" id="3.40.50.300:FF:000362">
    <property type="entry name" value="Dynein, axonemal, heavy chain 6"/>
    <property type="match status" value="1"/>
</dbReference>
<feature type="domain" description="Dynein heavy chain hydrolytic ATP-binding dynein motor region" evidence="20">
    <location>
        <begin position="1521"/>
        <end position="1847"/>
    </location>
</feature>
<dbReference type="InterPro" id="IPR035699">
    <property type="entry name" value="AAA_6"/>
</dbReference>
<dbReference type="Gene3D" id="3.10.490.20">
    <property type="match status" value="1"/>
</dbReference>
<dbReference type="FunFam" id="1.20.920.30:FF:000005">
    <property type="entry name" value="Dynein, axonemal, heavy chain 2"/>
    <property type="match status" value="1"/>
</dbReference>
<dbReference type="FunFam" id="1.10.8.710:FF:000004">
    <property type="entry name" value="Dynein axonemal heavy chain 6"/>
    <property type="match status" value="1"/>
</dbReference>
<evidence type="ECO:0000256" key="5">
    <source>
        <dbReference type="ARBA" id="ARBA00022701"/>
    </source>
</evidence>
<evidence type="ECO:0000256" key="2">
    <source>
        <dbReference type="ARBA" id="ARBA00004430"/>
    </source>
</evidence>
<dbReference type="Pfam" id="PF12775">
    <property type="entry name" value="AAA_7"/>
    <property type="match status" value="1"/>
</dbReference>
<keyword evidence="11 16" id="KW-0175">Coiled coil</keyword>
<dbReference type="Pfam" id="PF12777">
    <property type="entry name" value="MT"/>
    <property type="match status" value="1"/>
</dbReference>
<dbReference type="SUPFAM" id="SSF52540">
    <property type="entry name" value="P-loop containing nucleoside triphosphate hydrolases"/>
    <property type="match status" value="4"/>
</dbReference>
<keyword evidence="14" id="KW-0206">Cytoskeleton</keyword>
<feature type="domain" description="Dynein heavy chain ATP-binding dynein motor region" evidence="23">
    <location>
        <begin position="3171"/>
        <end position="3392"/>
    </location>
</feature>
<gene>
    <name evidence="28" type="primary">100635199</name>
</gene>
<dbReference type="InterPro" id="IPR041658">
    <property type="entry name" value="AAA_lid_11"/>
</dbReference>
<dbReference type="InterPro" id="IPR026983">
    <property type="entry name" value="DHC"/>
</dbReference>
<keyword evidence="9" id="KW-0282">Flagellum</keyword>
<feature type="domain" description="Dynein heavy chain AAA lid" evidence="26">
    <location>
        <begin position="3782"/>
        <end position="3921"/>
    </location>
</feature>
<dbReference type="InterPro" id="IPR024743">
    <property type="entry name" value="Dynein_HC_stalk"/>
</dbReference>
<dbReference type="FunFam" id="3.40.50.300:FF:001328">
    <property type="entry name" value="Dynein heavy chain 6, axonemal"/>
    <property type="match status" value="1"/>
</dbReference>
<feature type="domain" description="Dynein heavy chain AAA 5 extension" evidence="24">
    <location>
        <begin position="2015"/>
        <end position="2134"/>
    </location>
</feature>
<dbReference type="Gene3D" id="3.20.180.20">
    <property type="entry name" value="Dynein heavy chain, N-terminal domain 2"/>
    <property type="match status" value="1"/>
</dbReference>
<evidence type="ECO:0000256" key="16">
    <source>
        <dbReference type="SAM" id="Coils"/>
    </source>
</evidence>
<keyword evidence="29" id="KW-1185">Reference proteome</keyword>
<evidence type="ECO:0000256" key="3">
    <source>
        <dbReference type="ARBA" id="ARBA00008887"/>
    </source>
</evidence>
<dbReference type="FunFam" id="3.10.490.20:FF:000001">
    <property type="entry name" value="dynein heavy chain 7, axonemal"/>
    <property type="match status" value="1"/>
</dbReference>
<feature type="coiled-coil region" evidence="16">
    <location>
        <begin position="3024"/>
        <end position="3075"/>
    </location>
</feature>
<evidence type="ECO:0000256" key="4">
    <source>
        <dbReference type="ARBA" id="ARBA00022490"/>
    </source>
</evidence>
<dbReference type="Gene3D" id="1.20.140.100">
    <property type="entry name" value="Dynein heavy chain, N-terminal domain 2"/>
    <property type="match status" value="1"/>
</dbReference>
<evidence type="ECO:0000259" key="20">
    <source>
        <dbReference type="Pfam" id="PF12774"/>
    </source>
</evidence>
<evidence type="ECO:0000256" key="10">
    <source>
        <dbReference type="ARBA" id="ARBA00023017"/>
    </source>
</evidence>
<evidence type="ECO:0000313" key="29">
    <source>
        <dbReference type="Proteomes" id="UP000007879"/>
    </source>
</evidence>
<evidence type="ECO:0000256" key="15">
    <source>
        <dbReference type="ARBA" id="ARBA00023273"/>
    </source>
</evidence>
<dbReference type="GO" id="GO:0005524">
    <property type="term" value="F:ATP binding"/>
    <property type="evidence" value="ECO:0007669"/>
    <property type="project" value="UniProtKB-KW"/>
</dbReference>
<dbReference type="InterPro" id="IPR043160">
    <property type="entry name" value="Dynein_C_barrel"/>
</dbReference>
<dbReference type="GO" id="GO:0030286">
    <property type="term" value="C:dynein complex"/>
    <property type="evidence" value="ECO:0007669"/>
    <property type="project" value="UniProtKB-KW"/>
</dbReference>
<evidence type="ECO:0000259" key="19">
    <source>
        <dbReference type="Pfam" id="PF08393"/>
    </source>
</evidence>
<comment type="subcellular location">
    <subcellularLocation>
        <location evidence="1">Cell projection</location>
        <location evidence="1">Cilium</location>
        <location evidence="1">Flagellum</location>
    </subcellularLocation>
    <subcellularLocation>
        <location evidence="2">Cytoplasm</location>
        <location evidence="2">Cytoskeleton</location>
        <location evidence="2">Cilium axoneme</location>
    </subcellularLocation>
</comment>
<dbReference type="Gene3D" id="1.20.920.20">
    <property type="match status" value="1"/>
</dbReference>
<dbReference type="Gene3D" id="1.10.8.720">
    <property type="entry name" value="Region D6 of dynein motor"/>
    <property type="match status" value="1"/>
</dbReference>
<dbReference type="FunFam" id="3.40.50.300:FF:000044">
    <property type="entry name" value="Dynein heavy chain 5, axonemal"/>
    <property type="match status" value="1"/>
</dbReference>
<evidence type="ECO:0000259" key="22">
    <source>
        <dbReference type="Pfam" id="PF12780"/>
    </source>
</evidence>
<dbReference type="FunFam" id="3.40.50.300:FF:000223">
    <property type="entry name" value="Dynein heavy chain 3, axonemal"/>
    <property type="match status" value="1"/>
</dbReference>
<feature type="domain" description="Dynein heavy chain linker" evidence="19">
    <location>
        <begin position="996"/>
        <end position="1395"/>
    </location>
</feature>
<dbReference type="Pfam" id="PF12774">
    <property type="entry name" value="AAA_6"/>
    <property type="match status" value="1"/>
</dbReference>
<dbReference type="InterPro" id="IPR004273">
    <property type="entry name" value="Dynein_heavy_D6_P-loop"/>
</dbReference>
<dbReference type="GO" id="GO:0045505">
    <property type="term" value="F:dynein intermediate chain binding"/>
    <property type="evidence" value="ECO:0007669"/>
    <property type="project" value="InterPro"/>
</dbReference>
<reference evidence="28" key="2">
    <citation type="submission" date="2017-05" db="UniProtKB">
        <authorList>
            <consortium name="EnsemblMetazoa"/>
        </authorList>
    </citation>
    <scope>IDENTIFICATION</scope>
</reference>
<protein>
    <recommendedName>
        <fullName evidence="30">Dynein heavy chain 1, axonemal</fullName>
    </recommendedName>
</protein>
<reference evidence="29" key="1">
    <citation type="journal article" date="2010" name="Nature">
        <title>The Amphimedon queenslandica genome and the evolution of animal complexity.</title>
        <authorList>
            <person name="Srivastava M."/>
            <person name="Simakov O."/>
            <person name="Chapman J."/>
            <person name="Fahey B."/>
            <person name="Gauthier M.E."/>
            <person name="Mitros T."/>
            <person name="Richards G.S."/>
            <person name="Conaco C."/>
            <person name="Dacre M."/>
            <person name="Hellsten U."/>
            <person name="Larroux C."/>
            <person name="Putnam N.H."/>
            <person name="Stanke M."/>
            <person name="Adamska M."/>
            <person name="Darling A."/>
            <person name="Degnan S.M."/>
            <person name="Oakley T.H."/>
            <person name="Plachetzki D.C."/>
            <person name="Zhai Y."/>
            <person name="Adamski M."/>
            <person name="Calcino A."/>
            <person name="Cummins S.F."/>
            <person name="Goodstein D.M."/>
            <person name="Harris C."/>
            <person name="Jackson D.J."/>
            <person name="Leys S.P."/>
            <person name="Shu S."/>
            <person name="Woodcroft B.J."/>
            <person name="Vervoort M."/>
            <person name="Kosik K.S."/>
            <person name="Manning G."/>
            <person name="Degnan B.M."/>
            <person name="Rokhsar D.S."/>
        </authorList>
    </citation>
    <scope>NUCLEOTIDE SEQUENCE [LARGE SCALE GENOMIC DNA]</scope>
</reference>
<accession>A0A1X7U4E6</accession>
<dbReference type="Gene3D" id="1.20.1270.280">
    <property type="match status" value="1"/>
</dbReference>
<name>A0A1X7U4E6_AMPQE</name>
<dbReference type="PANTHER" id="PTHR22878">
    <property type="entry name" value="DYNEIN HEAVY CHAIN 6, AXONEMAL-LIKE-RELATED"/>
    <property type="match status" value="1"/>
</dbReference>
<dbReference type="KEGG" id="aqu:100635199"/>
<dbReference type="FunFam" id="3.40.50.300:FF:002141">
    <property type="entry name" value="Dynein heavy chain"/>
    <property type="match status" value="1"/>
</dbReference>
<keyword evidence="10" id="KW-0243">Dynein</keyword>
<dbReference type="InParanoid" id="A0A1X7U4E6"/>
<dbReference type="Gene3D" id="1.20.58.1120">
    <property type="match status" value="1"/>
</dbReference>
<dbReference type="FunFam" id="3.20.180.20:FF:000003">
    <property type="entry name" value="Dynein heavy chain 12, axonemal"/>
    <property type="match status" value="1"/>
</dbReference>
<evidence type="ECO:0000256" key="9">
    <source>
        <dbReference type="ARBA" id="ARBA00022846"/>
    </source>
</evidence>
<evidence type="ECO:0000256" key="12">
    <source>
        <dbReference type="ARBA" id="ARBA00023069"/>
    </source>
</evidence>
<dbReference type="Gene3D" id="1.20.920.30">
    <property type="match status" value="1"/>
</dbReference>
<dbReference type="FunFam" id="1.10.8.1220:FF:000001">
    <property type="entry name" value="Dynein axonemal heavy chain 5"/>
    <property type="match status" value="1"/>
</dbReference>
<dbReference type="FunFam" id="1.20.58.1120:FF:000005">
    <property type="entry name" value="Dynein, axonemal, heavy chain 12"/>
    <property type="match status" value="1"/>
</dbReference>
<dbReference type="Proteomes" id="UP000007879">
    <property type="component" value="Unassembled WGS sequence"/>
</dbReference>
<dbReference type="Pfam" id="PF03028">
    <property type="entry name" value="Dynein_heavy"/>
    <property type="match status" value="1"/>
</dbReference>
<evidence type="ECO:0000256" key="7">
    <source>
        <dbReference type="ARBA" id="ARBA00022741"/>
    </source>
</evidence>
<evidence type="ECO:0000256" key="1">
    <source>
        <dbReference type="ARBA" id="ARBA00004230"/>
    </source>
</evidence>
<keyword evidence="6" id="KW-0677">Repeat</keyword>
<dbReference type="InterPro" id="IPR024317">
    <property type="entry name" value="Dynein_heavy_chain_D4_dom"/>
</dbReference>
<organism evidence="28">
    <name type="scientific">Amphimedon queenslandica</name>
    <name type="common">Sponge</name>
    <dbReference type="NCBI Taxonomy" id="400682"/>
    <lineage>
        <taxon>Eukaryota</taxon>
        <taxon>Metazoa</taxon>
        <taxon>Porifera</taxon>
        <taxon>Demospongiae</taxon>
        <taxon>Heteroscleromorpha</taxon>
        <taxon>Haplosclerida</taxon>
        <taxon>Niphatidae</taxon>
        <taxon>Amphimedon</taxon>
    </lineage>
</organism>
<dbReference type="Pfam" id="PF12781">
    <property type="entry name" value="AAA_9"/>
    <property type="match status" value="1"/>
</dbReference>
<evidence type="ECO:0000256" key="13">
    <source>
        <dbReference type="ARBA" id="ARBA00023175"/>
    </source>
</evidence>
<evidence type="ECO:0000256" key="11">
    <source>
        <dbReference type="ARBA" id="ARBA00023054"/>
    </source>
</evidence>
<evidence type="ECO:0000259" key="23">
    <source>
        <dbReference type="Pfam" id="PF12781"/>
    </source>
</evidence>
<keyword evidence="7" id="KW-0547">Nucleotide-binding</keyword>
<dbReference type="Pfam" id="PF17852">
    <property type="entry name" value="Dynein_AAA_lid"/>
    <property type="match status" value="1"/>
</dbReference>
<evidence type="ECO:0000256" key="17">
    <source>
        <dbReference type="SAM" id="MobiDB-lite"/>
    </source>
</evidence>
<dbReference type="InterPro" id="IPR042222">
    <property type="entry name" value="Dynein_2_N"/>
</dbReference>
<feature type="domain" description="Dynein heavy chain region D6 P-loop" evidence="18">
    <location>
        <begin position="3637"/>
        <end position="3750"/>
    </location>
</feature>
<dbReference type="InterPro" id="IPR041466">
    <property type="entry name" value="Dynein_AAA5_ext"/>
</dbReference>
<feature type="domain" description="Dynein heavy chain AAA module D4" evidence="22">
    <location>
        <begin position="2524"/>
        <end position="2784"/>
    </location>
</feature>
<dbReference type="InterPro" id="IPR042219">
    <property type="entry name" value="AAA_lid_11_sf"/>
</dbReference>
<evidence type="ECO:0000256" key="14">
    <source>
        <dbReference type="ARBA" id="ARBA00023212"/>
    </source>
</evidence>
<dbReference type="Pfam" id="PF12780">
    <property type="entry name" value="AAA_8"/>
    <property type="match status" value="1"/>
</dbReference>
<evidence type="ECO:0000259" key="18">
    <source>
        <dbReference type="Pfam" id="PF03028"/>
    </source>
</evidence>
<dbReference type="FunFam" id="1.20.920.20:FF:000006">
    <property type="entry name" value="Dynein, axonemal, heavy chain 6"/>
    <property type="match status" value="1"/>
</dbReference>
<dbReference type="Pfam" id="PF08393">
    <property type="entry name" value="DHC_N2"/>
    <property type="match status" value="1"/>
</dbReference>
<proteinExistence type="inferred from homology"/>
<keyword evidence="15" id="KW-0966">Cell projection</keyword>
<dbReference type="FunFam" id="1.10.8.720:FF:000001">
    <property type="entry name" value="dynein heavy chain 7, axonemal"/>
    <property type="match status" value="1"/>
</dbReference>
<dbReference type="InterPro" id="IPR035706">
    <property type="entry name" value="AAA_9"/>
</dbReference>
<dbReference type="FunFam" id="1.10.287.2620:FF:000001">
    <property type="entry name" value="Cytoplasmic dynein heavy chain 1"/>
    <property type="match status" value="1"/>
</dbReference>
<dbReference type="Gene3D" id="1.10.472.130">
    <property type="match status" value="1"/>
</dbReference>
<feature type="region of interest" description="Disordered" evidence="17">
    <location>
        <begin position="299"/>
        <end position="328"/>
    </location>
</feature>
<evidence type="ECO:0000313" key="28">
    <source>
        <dbReference type="EnsemblMetazoa" id="Aqu2.1.22331_001"/>
    </source>
</evidence>
<dbReference type="PANTHER" id="PTHR22878:SF73">
    <property type="entry name" value="DYNEIN AXONEMAL HEAVY CHAIN 1"/>
    <property type="match status" value="1"/>
</dbReference>
<evidence type="ECO:0000259" key="21">
    <source>
        <dbReference type="Pfam" id="PF12777"/>
    </source>
</evidence>